<dbReference type="PANTHER" id="PTHR34203">
    <property type="entry name" value="METHYLTRANSFERASE, FKBM FAMILY PROTEIN"/>
    <property type="match status" value="1"/>
</dbReference>
<dbReference type="Proteomes" id="UP000601435">
    <property type="component" value="Unassembled WGS sequence"/>
</dbReference>
<dbReference type="SUPFAM" id="SSF53335">
    <property type="entry name" value="S-adenosyl-L-methionine-dependent methyltransferases"/>
    <property type="match status" value="1"/>
</dbReference>
<evidence type="ECO:0000313" key="3">
    <source>
        <dbReference type="Proteomes" id="UP000601435"/>
    </source>
</evidence>
<evidence type="ECO:0000256" key="1">
    <source>
        <dbReference type="SAM" id="SignalP"/>
    </source>
</evidence>
<dbReference type="Gene3D" id="3.40.50.150">
    <property type="entry name" value="Vaccinia Virus protein VP39"/>
    <property type="match status" value="1"/>
</dbReference>
<name>A0A812IU27_9DINO</name>
<dbReference type="InterPro" id="IPR052514">
    <property type="entry name" value="SAM-dependent_MTase"/>
</dbReference>
<dbReference type="InterPro" id="IPR029063">
    <property type="entry name" value="SAM-dependent_MTases_sf"/>
</dbReference>
<feature type="chain" id="PRO_5032644663" evidence="1">
    <location>
        <begin position="21"/>
        <end position="1190"/>
    </location>
</feature>
<sequence>MALRETTLFLLSLSCMGASQEDWPCIPSPWICRGWIANRLMGQVGMLLRSTYLPARIVEGVELAEKYREFITDPGGCLAAQWTMQLLSVELYMSRFQTGADGTQALGVDGIMSLFAMFFRGDAACVMLFDQLLWGTGAAWSSVAAAGWSTFALLGRLSKALQIYLDMQGGPSSEALQGFLLLPTGEMRNIAERLPKLLQSSLSSLRAINVSTPWKVRAEAAAKAEDLLREWSREALYQGLPPVQVVALLLVDLRSPELWQLLDRMLLPHSVSLCMPKLFGWASFAHRGRCTARHCSKFWDLDEAYVAGTANAHAANQSSVRDLTIVHVGADRDFLSDSIRSECMLRCSKSVVRTLRQLSGAVVGFVAKTPLTYVDAGAAMGECMLLAAFMLPEGRLRGLAFEALPRFVNRIRETLHINGITAFASHNSTQVVVKNVALGSAQSKMLGSFSHAGFVSETFGVPTWGRVFVRSSTLDHEVASHLGRKETIDLLHIFVNSWEPAVLKGTRQLLLDRRVGCVLVQVYGRETMFSIVKGLLRTAGYTVKNHSLTYVAASPSDDLALSEGIEDGVPHVDAATVLDMPIDTAVGSNTDAWQTTPASLSFSDTMASVSGLARPSVKSDGFRALSYNGKPFTRNFDTLCPVYPEPFAEQAFPDLDLDAGEVGEMLSRIAAQCFMLLALGCRAGQGTRSPPAEMTYVSAFNVYFAVDAVGTNRSQLASIDAARHGVGTNYDANTSNMFDVPANSDFTDFSHCLFRQVVEVCSGAGVVYTSSTLAEQSKDLGGRTVQSHVVAIALQQDLIHKLLTQIEKSYFLGRDYDGSVSNIQFSDKAEDFCASNFHSWYSRPGPDMLEDLDLSEVGGDVHWQPPSLLDGRLASYSRSLVGEPGTALVCLGQAGIYLSSTTGQTKSLVGSRPVGTNTVVLAADTPRSDFDYILVSAASSLEEQTTPVSAMLFDTDGTVRNLTFPDCDLDAFELGGYLTWAAPANITEVSHYFVYLGMDGSSACTGYADSRTADAASLAGHRDTAVEGPWCRWLYQINALGDTNSTLPADTVMQNWTHWLVYASSSLAEQTTPATVEIQDDNATVGTISFVGTDLNMDVVNGSLVWGPPADEGSKCEKVQKRTVIYIAEDNMGSARSQLGEVEAGIDQLQVVEGDAYGNFTHFVVYTKSSFAEQTTPNSLSFEEAVAKYQ</sequence>
<feature type="signal peptide" evidence="1">
    <location>
        <begin position="1"/>
        <end position="20"/>
    </location>
</feature>
<accession>A0A812IU27</accession>
<dbReference type="AlphaFoldDB" id="A0A812IU27"/>
<dbReference type="OrthoDB" id="420118at2759"/>
<keyword evidence="3" id="KW-1185">Reference proteome</keyword>
<reference evidence="2" key="1">
    <citation type="submission" date="2021-02" db="EMBL/GenBank/DDBJ databases">
        <authorList>
            <person name="Dougan E. K."/>
            <person name="Rhodes N."/>
            <person name="Thang M."/>
            <person name="Chan C."/>
        </authorList>
    </citation>
    <scope>NUCLEOTIDE SEQUENCE</scope>
</reference>
<feature type="non-terminal residue" evidence="2">
    <location>
        <position position="1190"/>
    </location>
</feature>
<dbReference type="EMBL" id="CAJNJA010001981">
    <property type="protein sequence ID" value="CAE7162034.1"/>
    <property type="molecule type" value="Genomic_DNA"/>
</dbReference>
<protein>
    <submittedName>
        <fullName evidence="2">Uncharacterized protein</fullName>
    </submittedName>
</protein>
<comment type="caution">
    <text evidence="2">The sequence shown here is derived from an EMBL/GenBank/DDBJ whole genome shotgun (WGS) entry which is preliminary data.</text>
</comment>
<gene>
    <name evidence="2" type="ORF">SNEC2469_LOCUS397</name>
</gene>
<keyword evidence="1" id="KW-0732">Signal</keyword>
<dbReference type="PANTHER" id="PTHR34203:SF15">
    <property type="entry name" value="SLL1173 PROTEIN"/>
    <property type="match status" value="1"/>
</dbReference>
<evidence type="ECO:0000313" key="2">
    <source>
        <dbReference type="EMBL" id="CAE7162034.1"/>
    </source>
</evidence>
<proteinExistence type="predicted"/>
<organism evidence="2 3">
    <name type="scientific">Symbiodinium necroappetens</name>
    <dbReference type="NCBI Taxonomy" id="1628268"/>
    <lineage>
        <taxon>Eukaryota</taxon>
        <taxon>Sar</taxon>
        <taxon>Alveolata</taxon>
        <taxon>Dinophyceae</taxon>
        <taxon>Suessiales</taxon>
        <taxon>Symbiodiniaceae</taxon>
        <taxon>Symbiodinium</taxon>
    </lineage>
</organism>